<dbReference type="NCBIfam" id="TIGR00237">
    <property type="entry name" value="xseA"/>
    <property type="match status" value="1"/>
</dbReference>
<dbReference type="Pfam" id="PF13742">
    <property type="entry name" value="tRNA_anti_2"/>
    <property type="match status" value="1"/>
</dbReference>
<dbReference type="EMBL" id="PRLK01000008">
    <property type="protein sequence ID" value="RYC72437.1"/>
    <property type="molecule type" value="Genomic_DNA"/>
</dbReference>
<dbReference type="Pfam" id="PF02601">
    <property type="entry name" value="Exonuc_VII_L"/>
    <property type="match status" value="1"/>
</dbReference>
<evidence type="ECO:0000256" key="4">
    <source>
        <dbReference type="ARBA" id="ARBA00022839"/>
    </source>
</evidence>
<organism evidence="8 9">
    <name type="scientific">Candidatus Nanogingivalis gingivitcus</name>
    <dbReference type="NCBI Taxonomy" id="2171992"/>
    <lineage>
        <taxon>Bacteria</taxon>
        <taxon>Candidatus Saccharimonadota</taxon>
        <taxon>Candidatus Nanosyncoccalia</taxon>
        <taxon>Candidatus Nanogingivales</taxon>
        <taxon>Candidatus Nanogingivalaceae</taxon>
        <taxon>Candidatus Nanogingivalis</taxon>
    </lineage>
</organism>
<evidence type="ECO:0000313" key="8">
    <source>
        <dbReference type="EMBL" id="RYC72437.1"/>
    </source>
</evidence>
<evidence type="ECO:0000259" key="7">
    <source>
        <dbReference type="Pfam" id="PF13742"/>
    </source>
</evidence>
<keyword evidence="9" id="KW-1185">Reference proteome</keyword>
<dbReference type="InterPro" id="IPR020579">
    <property type="entry name" value="Exonuc_VII_lsu_C"/>
</dbReference>
<evidence type="ECO:0000259" key="6">
    <source>
        <dbReference type="Pfam" id="PF02601"/>
    </source>
</evidence>
<name>A0ABY0FHJ7_9BACT</name>
<dbReference type="EC" id="3.1.11.6" evidence="5"/>
<dbReference type="InterPro" id="IPR003753">
    <property type="entry name" value="Exonuc_VII_L"/>
</dbReference>
<keyword evidence="3 8" id="KW-0378">Hydrolase</keyword>
<comment type="caution">
    <text evidence="8">The sequence shown here is derived from an EMBL/GenBank/DDBJ whole genome shotgun (WGS) entry which is preliminary data.</text>
</comment>
<accession>A0ABY0FHJ7</accession>
<dbReference type="GO" id="GO:0008855">
    <property type="term" value="F:exodeoxyribonuclease VII activity"/>
    <property type="evidence" value="ECO:0007669"/>
    <property type="project" value="UniProtKB-EC"/>
</dbReference>
<evidence type="ECO:0000256" key="1">
    <source>
        <dbReference type="ARBA" id="ARBA00022490"/>
    </source>
</evidence>
<reference evidence="8 9" key="2">
    <citation type="journal article" date="2020" name="Cell Rep.">
        <title>Acquisition and Adaptation of Ultra-small Parasitic Reduced Genome Bacteria to Mammalian Hosts.</title>
        <authorList>
            <person name="McLean J.S."/>
            <person name="Bor B."/>
            <person name="Kerns K.A."/>
            <person name="Liu Q."/>
            <person name="To T.T."/>
            <person name="Solden L."/>
            <person name="Hendrickson E.L."/>
            <person name="Wrighton K."/>
            <person name="Shi W."/>
            <person name="He X."/>
        </authorList>
    </citation>
    <scope>NUCLEOTIDE SEQUENCE [LARGE SCALE GENOMIC DNA]</scope>
    <source>
        <strain evidence="8 9">TM7_CMJM_G6_1_HOT_870</strain>
    </source>
</reference>
<keyword evidence="1" id="KW-0963">Cytoplasm</keyword>
<gene>
    <name evidence="8" type="primary">xseA</name>
    <name evidence="8" type="ORF">G6CMJM_00535</name>
</gene>
<reference evidence="8 9" key="1">
    <citation type="journal article" date="2018" name="bioRxiv">
        <title>Evidence of independent acquisition and adaption of ultra-small bacteria to human hosts across the highly diverse yet reduced genomes of the phylum Saccharibacteria.</title>
        <authorList>
            <person name="McLean J.S."/>
            <person name="Bor B."/>
            <person name="To T.T."/>
            <person name="Liu Q."/>
            <person name="Kearns K.A."/>
            <person name="Solden L.M."/>
            <person name="Wrighton K.C."/>
            <person name="He X."/>
            <person name="Shi W."/>
        </authorList>
    </citation>
    <scope>NUCLEOTIDE SEQUENCE [LARGE SCALE GENOMIC DNA]</scope>
    <source>
        <strain evidence="8 9">TM7_CMJM_G6_1_HOT_870</strain>
    </source>
</reference>
<evidence type="ECO:0000313" key="9">
    <source>
        <dbReference type="Proteomes" id="UP001190925"/>
    </source>
</evidence>
<evidence type="ECO:0000256" key="2">
    <source>
        <dbReference type="ARBA" id="ARBA00022722"/>
    </source>
</evidence>
<evidence type="ECO:0000256" key="5">
    <source>
        <dbReference type="NCBIfam" id="TIGR00237"/>
    </source>
</evidence>
<dbReference type="Proteomes" id="UP001190925">
    <property type="component" value="Unassembled WGS sequence"/>
</dbReference>
<dbReference type="PANTHER" id="PTHR30008:SF0">
    <property type="entry name" value="EXODEOXYRIBONUCLEASE 7 LARGE SUBUNIT"/>
    <property type="match status" value="1"/>
</dbReference>
<evidence type="ECO:0000256" key="3">
    <source>
        <dbReference type="ARBA" id="ARBA00022801"/>
    </source>
</evidence>
<dbReference type="InterPro" id="IPR025824">
    <property type="entry name" value="OB-fold_nuc-bd_dom"/>
</dbReference>
<feature type="domain" description="OB-fold nucleic acid binding" evidence="7">
    <location>
        <begin position="30"/>
        <end position="113"/>
    </location>
</feature>
<feature type="domain" description="Exonuclease VII large subunit C-terminal" evidence="6">
    <location>
        <begin position="137"/>
        <end position="310"/>
    </location>
</feature>
<keyword evidence="4" id="KW-0269">Exonuclease</keyword>
<dbReference type="PANTHER" id="PTHR30008">
    <property type="entry name" value="EXODEOXYRIBONUCLEASE 7 LARGE SUBUNIT"/>
    <property type="match status" value="1"/>
</dbReference>
<keyword evidence="2" id="KW-0540">Nuclease</keyword>
<protein>
    <recommendedName>
        <fullName evidence="5">Exodeoxyribonuclease VII large subunit</fullName>
        <ecNumber evidence="5">3.1.11.6</ecNumber>
    </recommendedName>
</protein>
<proteinExistence type="predicted"/>
<sequence length="382" mass="42940">MQFNFDEFEDLIVSQTTISDSEIIFTPSLLVNTINQNFNYNYPLITISGEVANFKINQNKFVFFDIKDSNSTVNCFMMLFAMKMPIQDGMQIIAKVEPKITDWGKFNLTVKEIKPVGEGNIKKSLDIIKDKLAKEGIFDQSRKRLIPRSSNNIAVISSTEAAGYADFIKIINERWGGIKIRVAHTQVQGESASKQIINAVNYFNQVQDLPDLIVIIRGGGSANDLMAFNDELLARTIAGSRVPVITGIGHEIDCTLSDLAADFAGSTPSNVAQIITRDRQDEIIYLNNYINNFSKKIVHILDEKKNEINITINNIHSYIMHNIDNELHNLNSKIRLLDNLNPQKVLSQGYALVRGRVEINSIIDIETNSNIIKAEVKDVTTK</sequence>
<dbReference type="CDD" id="cd04489">
    <property type="entry name" value="ExoVII_LU_OBF"/>
    <property type="match status" value="1"/>
</dbReference>
<dbReference type="RefSeq" id="WP_129718931.1">
    <property type="nucleotide sequence ID" value="NZ_PRLK01000008.1"/>
</dbReference>